<dbReference type="Proteomes" id="UP000553343">
    <property type="component" value="Unassembled WGS sequence"/>
</dbReference>
<keyword evidence="1" id="KW-0059">Arsenical resistance</keyword>
<evidence type="ECO:0000259" key="2">
    <source>
        <dbReference type="SMART" id="SM00226"/>
    </source>
</evidence>
<dbReference type="CDD" id="cd16345">
    <property type="entry name" value="LMWP_ArsC"/>
    <property type="match status" value="1"/>
</dbReference>
<keyword evidence="4" id="KW-1185">Reference proteome</keyword>
<dbReference type="PANTHER" id="PTHR43428:SF1">
    <property type="entry name" value="ARSENATE REDUCTASE"/>
    <property type="match status" value="1"/>
</dbReference>
<dbReference type="AlphaFoldDB" id="A0A850SXJ5"/>
<reference evidence="3 4" key="1">
    <citation type="submission" date="2020-06" db="EMBL/GenBank/DDBJ databases">
        <title>High-quality draft genome of sulfate reducer Desulfobacter latus type strain AcrS2 isolated from marine sediment.</title>
        <authorList>
            <person name="Hoppe M."/>
            <person name="Larsen C.K."/>
            <person name="Marshall I.P.G."/>
            <person name="Schramm A."/>
            <person name="Marietou A.G."/>
        </authorList>
    </citation>
    <scope>NUCLEOTIDE SEQUENCE [LARGE SCALE GENOMIC DNA]</scope>
    <source>
        <strain evidence="3 4">AcRS2</strain>
    </source>
</reference>
<organism evidence="3 4">
    <name type="scientific">Desulfobacter latus</name>
    <dbReference type="NCBI Taxonomy" id="2292"/>
    <lineage>
        <taxon>Bacteria</taxon>
        <taxon>Pseudomonadati</taxon>
        <taxon>Thermodesulfobacteriota</taxon>
        <taxon>Desulfobacteria</taxon>
        <taxon>Desulfobacterales</taxon>
        <taxon>Desulfobacteraceae</taxon>
        <taxon>Desulfobacter</taxon>
    </lineage>
</organism>
<dbReference type="Pfam" id="PF01451">
    <property type="entry name" value="LMWPc"/>
    <property type="match status" value="1"/>
</dbReference>
<name>A0A850SXJ5_9BACT</name>
<dbReference type="SUPFAM" id="SSF52788">
    <property type="entry name" value="Phosphotyrosine protein phosphatases I"/>
    <property type="match status" value="1"/>
</dbReference>
<proteinExistence type="predicted"/>
<accession>A0A850SXJ5</accession>
<feature type="domain" description="Phosphotyrosine protein phosphatase I" evidence="2">
    <location>
        <begin position="4"/>
        <end position="140"/>
    </location>
</feature>
<dbReference type="RefSeq" id="WP_178366325.1">
    <property type="nucleotide sequence ID" value="NZ_JACADJ010000019.1"/>
</dbReference>
<dbReference type="InterPro" id="IPR036196">
    <property type="entry name" value="Ptyr_pPase_sf"/>
</dbReference>
<dbReference type="Gene3D" id="3.40.50.2300">
    <property type="match status" value="1"/>
</dbReference>
<dbReference type="InterPro" id="IPR023485">
    <property type="entry name" value="Ptyr_pPase"/>
</dbReference>
<evidence type="ECO:0000256" key="1">
    <source>
        <dbReference type="ARBA" id="ARBA00022849"/>
    </source>
</evidence>
<dbReference type="GO" id="GO:0046685">
    <property type="term" value="P:response to arsenic-containing substance"/>
    <property type="evidence" value="ECO:0007669"/>
    <property type="project" value="UniProtKB-KW"/>
</dbReference>
<comment type="caution">
    <text evidence="3">The sequence shown here is derived from an EMBL/GenBank/DDBJ whole genome shotgun (WGS) entry which is preliminary data.</text>
</comment>
<dbReference type="SMART" id="SM00226">
    <property type="entry name" value="LMWPc"/>
    <property type="match status" value="1"/>
</dbReference>
<evidence type="ECO:0000313" key="4">
    <source>
        <dbReference type="Proteomes" id="UP000553343"/>
    </source>
</evidence>
<dbReference type="EMBL" id="JACADJ010000019">
    <property type="protein sequence ID" value="NWH04870.1"/>
    <property type="molecule type" value="Genomic_DNA"/>
</dbReference>
<evidence type="ECO:0000313" key="3">
    <source>
        <dbReference type="EMBL" id="NWH04870.1"/>
    </source>
</evidence>
<protein>
    <submittedName>
        <fullName evidence="3">Arsenate reductase ArsC</fullName>
    </submittedName>
</protein>
<sequence length="154" mass="17344">MSKKTVLFVCEMNTCRSQMAEGWAHYLYPDKINAFSAGISTGPLDPLAVKVMKEAGVDISGHETHAVKDFMEKDIDCVITVCDTAAQKCPSFAADVNVICQSFDNPPELTKNLTNEDERLAVYRRVRDEIRLFVEGLPEKLKVIKNTKLNRFEE</sequence>
<dbReference type="PANTHER" id="PTHR43428">
    <property type="entry name" value="ARSENATE REDUCTASE"/>
    <property type="match status" value="1"/>
</dbReference>
<gene>
    <name evidence="3" type="ORF">HXW94_07705</name>
</gene>